<evidence type="ECO:0000256" key="4">
    <source>
        <dbReference type="SAM" id="SignalP"/>
    </source>
</evidence>
<evidence type="ECO:0000313" key="8">
    <source>
        <dbReference type="Proteomes" id="UP000332933"/>
    </source>
</evidence>
<dbReference type="SUPFAM" id="SSF48484">
    <property type="entry name" value="Lipoxigenase"/>
    <property type="match status" value="1"/>
</dbReference>
<dbReference type="Gene3D" id="1.20.245.10">
    <property type="entry name" value="Lipoxygenase-1, Domain 5"/>
    <property type="match status" value="1"/>
</dbReference>
<dbReference type="OrthoDB" id="9978233at2759"/>
<evidence type="ECO:0000313" key="7">
    <source>
        <dbReference type="EMBL" id="VFT89552.1"/>
    </source>
</evidence>
<dbReference type="PANTHER" id="PTHR11771">
    <property type="entry name" value="LIPOXYGENASE"/>
    <property type="match status" value="1"/>
</dbReference>
<protein>
    <submittedName>
        <fullName evidence="7">Aste57867_12702 protein</fullName>
    </submittedName>
</protein>
<evidence type="ECO:0000256" key="2">
    <source>
        <dbReference type="ARBA" id="ARBA00022964"/>
    </source>
</evidence>
<dbReference type="EMBL" id="CAADRA010005408">
    <property type="protein sequence ID" value="VFT89552.1"/>
    <property type="molecule type" value="Genomic_DNA"/>
</dbReference>
<keyword evidence="8" id="KW-1185">Reference proteome</keyword>
<feature type="signal peptide" evidence="4">
    <location>
        <begin position="1"/>
        <end position="21"/>
    </location>
</feature>
<dbReference type="Pfam" id="PF00305">
    <property type="entry name" value="Lipoxygenase"/>
    <property type="match status" value="1"/>
</dbReference>
<feature type="chain" id="PRO_5033437175" evidence="4">
    <location>
        <begin position="22"/>
        <end position="575"/>
    </location>
</feature>
<dbReference type="GO" id="GO:0016702">
    <property type="term" value="F:oxidoreductase activity, acting on single donors with incorporation of molecular oxygen, incorporation of two atoms of oxygen"/>
    <property type="evidence" value="ECO:0007669"/>
    <property type="project" value="InterPro"/>
</dbReference>
<sequence length="575" mass="64420">MVSIRVSSGVAMVWLTSLSFAHPNPMPDLARALEAFDLTTSSPPTAGPLASIGTMTNQDYAFLQLPPTQQLLGLFGQHNAAMFNDSRLDVWTTMMAAMVKSKTDKWTQPHANTSLTIPKVQKTLVKITLLNTQIQVPVEDEDWPDDTALEVQAATYIRDVAPFVDNFKDTWQDGESLETYVMSKVRPMWPPIHVVWFDRYSDHALELLAFHGVGAHLVEQLSKMHTDGSYYALKLNFMDELDVRPGFAKYGADAYFDKSGRVVKLVRQGQTYGPRSDNWDYIKMAFRGSLMTKVTAIDHLMGLHMTVGNYFVTGSREQLPPDHPLRRLLKPFTFRTIAINHAAARSLMWTKGYLHRALALSEKGLAQTWQYAIDNFKYETFPQQVARRNIDTKTIPFDQDGLSFWTVTRAFVSQYVDVYYASDAAVTGDAPVVAFWAYLNSKLHNQLQPLSKAALKDTIAQAILSVTAMHNHMGSVAEYVSDPSFMPGAWVEGELASRPGPAVRQAVIMAMTGLTEPSILEDFSHVMLHGKAKTVCRAFKTALVTLGQTLDVRNSEREQPLLSFHPRYMDISIGI</sequence>
<dbReference type="EMBL" id="VJMH01005387">
    <property type="protein sequence ID" value="KAF0696554.1"/>
    <property type="molecule type" value="Genomic_DNA"/>
</dbReference>
<gene>
    <name evidence="7" type="primary">Aste57867_12702</name>
    <name evidence="6" type="ORF">As57867_012654</name>
    <name evidence="7" type="ORF">ASTE57867_12702</name>
</gene>
<organism evidence="7 8">
    <name type="scientific">Aphanomyces stellatus</name>
    <dbReference type="NCBI Taxonomy" id="120398"/>
    <lineage>
        <taxon>Eukaryota</taxon>
        <taxon>Sar</taxon>
        <taxon>Stramenopiles</taxon>
        <taxon>Oomycota</taxon>
        <taxon>Saprolegniomycetes</taxon>
        <taxon>Saprolegniales</taxon>
        <taxon>Verrucalvaceae</taxon>
        <taxon>Aphanomyces</taxon>
    </lineage>
</organism>
<accession>A0A485KWB6</accession>
<reference evidence="7 8" key="1">
    <citation type="submission" date="2019-03" db="EMBL/GenBank/DDBJ databases">
        <authorList>
            <person name="Gaulin E."/>
            <person name="Dumas B."/>
        </authorList>
    </citation>
    <scope>NUCLEOTIDE SEQUENCE [LARGE SCALE GENOMIC DNA]</scope>
    <source>
        <strain evidence="7">CBS 568.67</strain>
    </source>
</reference>
<dbReference type="AlphaFoldDB" id="A0A485KWB6"/>
<keyword evidence="1" id="KW-0479">Metal-binding</keyword>
<proteinExistence type="predicted"/>
<reference evidence="6" key="2">
    <citation type="submission" date="2019-06" db="EMBL/GenBank/DDBJ databases">
        <title>Genomics analysis of Aphanomyces spp. identifies a new class of oomycete effector associated with host adaptation.</title>
        <authorList>
            <person name="Gaulin E."/>
        </authorList>
    </citation>
    <scope>NUCLEOTIDE SEQUENCE</scope>
    <source>
        <strain evidence="6">CBS 578.67</strain>
    </source>
</reference>
<dbReference type="PROSITE" id="PS51393">
    <property type="entry name" value="LIPOXYGENASE_3"/>
    <property type="match status" value="1"/>
</dbReference>
<dbReference type="GO" id="GO:0034440">
    <property type="term" value="P:lipid oxidation"/>
    <property type="evidence" value="ECO:0007669"/>
    <property type="project" value="InterPro"/>
</dbReference>
<dbReference type="GO" id="GO:0046872">
    <property type="term" value="F:metal ion binding"/>
    <property type="evidence" value="ECO:0007669"/>
    <property type="project" value="UniProtKB-KW"/>
</dbReference>
<evidence type="ECO:0000256" key="1">
    <source>
        <dbReference type="ARBA" id="ARBA00022723"/>
    </source>
</evidence>
<keyword evidence="3" id="KW-0560">Oxidoreductase</keyword>
<dbReference type="InterPro" id="IPR036226">
    <property type="entry name" value="LipOase_C_sf"/>
</dbReference>
<dbReference type="Proteomes" id="UP000332933">
    <property type="component" value="Unassembled WGS sequence"/>
</dbReference>
<keyword evidence="2" id="KW-0223">Dioxygenase</keyword>
<keyword evidence="4" id="KW-0732">Signal</keyword>
<feature type="domain" description="Lipoxygenase" evidence="5">
    <location>
        <begin position="311"/>
        <end position="467"/>
    </location>
</feature>
<evidence type="ECO:0000259" key="5">
    <source>
        <dbReference type="PROSITE" id="PS51393"/>
    </source>
</evidence>
<dbReference type="InterPro" id="IPR000907">
    <property type="entry name" value="LipOase"/>
</dbReference>
<dbReference type="InterPro" id="IPR013819">
    <property type="entry name" value="LipOase_C"/>
</dbReference>
<evidence type="ECO:0000313" key="6">
    <source>
        <dbReference type="EMBL" id="KAF0696554.1"/>
    </source>
</evidence>
<name>A0A485KWB6_9STRA</name>
<evidence type="ECO:0000256" key="3">
    <source>
        <dbReference type="ARBA" id="ARBA00023002"/>
    </source>
</evidence>